<dbReference type="Pfam" id="PF12844">
    <property type="entry name" value="HTH_19"/>
    <property type="match status" value="1"/>
</dbReference>
<dbReference type="Proteomes" id="UP001285263">
    <property type="component" value="Unassembled WGS sequence"/>
</dbReference>
<evidence type="ECO:0000313" key="2">
    <source>
        <dbReference type="EMBL" id="MDY0748525.1"/>
    </source>
</evidence>
<dbReference type="InterPro" id="IPR010982">
    <property type="entry name" value="Lambda_DNA-bd_dom_sf"/>
</dbReference>
<keyword evidence="3" id="KW-1185">Reference proteome</keyword>
<dbReference type="PROSITE" id="PS50943">
    <property type="entry name" value="HTH_CROC1"/>
    <property type="match status" value="1"/>
</dbReference>
<name>A0ABU5DQC0_9BURK</name>
<sequence>MATEFGKRLKAARAHAKMTQKTLAAAVGIGQGTLSELESDGHGSAYTTQLAAACKVDATWLSSGEGEMIRYALPPAPVTHIAAQQSTDAATLIRLGQMLASLAPERRAPVGALLNGFALEGGSAMYVDLLLQMMSRGPSAKSAQR</sequence>
<evidence type="ECO:0000313" key="3">
    <source>
        <dbReference type="Proteomes" id="UP001285263"/>
    </source>
</evidence>
<evidence type="ECO:0000259" key="1">
    <source>
        <dbReference type="PROSITE" id="PS50943"/>
    </source>
</evidence>
<protein>
    <submittedName>
        <fullName evidence="2">Helix-turn-helix transcriptional regulator</fullName>
    </submittedName>
</protein>
<dbReference type="RefSeq" id="WP_320426489.1">
    <property type="nucleotide sequence ID" value="NZ_JAXCLA010000010.1"/>
</dbReference>
<dbReference type="EMBL" id="JAXCLA010000010">
    <property type="protein sequence ID" value="MDY0748525.1"/>
    <property type="molecule type" value="Genomic_DNA"/>
</dbReference>
<dbReference type="InterPro" id="IPR001387">
    <property type="entry name" value="Cro/C1-type_HTH"/>
</dbReference>
<reference evidence="2 3" key="1">
    <citation type="submission" date="2023-11" db="EMBL/GenBank/DDBJ databases">
        <title>Paucibacter sp. nov., isolated from fresh soil in Korea.</title>
        <authorList>
            <person name="Le N.T.T."/>
        </authorList>
    </citation>
    <scope>NUCLEOTIDE SEQUENCE [LARGE SCALE GENOMIC DNA]</scope>
    <source>
        <strain evidence="2 3">R3-3</strain>
    </source>
</reference>
<dbReference type="SUPFAM" id="SSF47413">
    <property type="entry name" value="lambda repressor-like DNA-binding domains"/>
    <property type="match status" value="1"/>
</dbReference>
<feature type="domain" description="HTH cro/C1-type" evidence="1">
    <location>
        <begin position="9"/>
        <end position="61"/>
    </location>
</feature>
<comment type="caution">
    <text evidence="2">The sequence shown here is derived from an EMBL/GenBank/DDBJ whole genome shotgun (WGS) entry which is preliminary data.</text>
</comment>
<dbReference type="SMART" id="SM00530">
    <property type="entry name" value="HTH_XRE"/>
    <property type="match status" value="1"/>
</dbReference>
<proteinExistence type="predicted"/>
<organism evidence="2 3">
    <name type="scientific">Roseateles agri</name>
    <dbReference type="NCBI Taxonomy" id="3098619"/>
    <lineage>
        <taxon>Bacteria</taxon>
        <taxon>Pseudomonadati</taxon>
        <taxon>Pseudomonadota</taxon>
        <taxon>Betaproteobacteria</taxon>
        <taxon>Burkholderiales</taxon>
        <taxon>Sphaerotilaceae</taxon>
        <taxon>Roseateles</taxon>
    </lineage>
</organism>
<accession>A0ABU5DQC0</accession>
<dbReference type="Gene3D" id="1.10.260.40">
    <property type="entry name" value="lambda repressor-like DNA-binding domains"/>
    <property type="match status" value="1"/>
</dbReference>
<dbReference type="CDD" id="cd00093">
    <property type="entry name" value="HTH_XRE"/>
    <property type="match status" value="1"/>
</dbReference>
<gene>
    <name evidence="2" type="ORF">SNE35_28755</name>
</gene>